<organism evidence="1 2">
    <name type="scientific">Wuchereria bancrofti</name>
    <dbReference type="NCBI Taxonomy" id="6293"/>
    <lineage>
        <taxon>Eukaryota</taxon>
        <taxon>Metazoa</taxon>
        <taxon>Ecdysozoa</taxon>
        <taxon>Nematoda</taxon>
        <taxon>Chromadorea</taxon>
        <taxon>Rhabditida</taxon>
        <taxon>Spirurina</taxon>
        <taxon>Spiruromorpha</taxon>
        <taxon>Filarioidea</taxon>
        <taxon>Onchocercidae</taxon>
        <taxon>Wuchereria</taxon>
    </lineage>
</organism>
<accession>A0AAF5PSG2</accession>
<dbReference type="AlphaFoldDB" id="A0AAF5PSG2"/>
<reference evidence="1" key="2">
    <citation type="journal article" date="2016" name="Mol. Ecol.">
        <title>Population genomics of the filarial nematode parasite Wuchereria bancrofti from mosquitoes.</title>
        <authorList>
            <person name="Small S.T."/>
            <person name="Reimer L.J."/>
            <person name="Tisch D.J."/>
            <person name="King C.L."/>
            <person name="Christensen B.M."/>
            <person name="Siba P.M."/>
            <person name="Kazura J.W."/>
            <person name="Serre D."/>
            <person name="Zimmerman P.A."/>
        </authorList>
    </citation>
    <scope>NUCLEOTIDE SEQUENCE</scope>
    <source>
        <strain evidence="1">pt0022</strain>
    </source>
</reference>
<proteinExistence type="predicted"/>
<evidence type="ECO:0000313" key="2">
    <source>
        <dbReference type="WBParaSite" id="mrna-Wban_05105"/>
    </source>
</evidence>
<protein>
    <submittedName>
        <fullName evidence="2">Uncharacterized protein</fullName>
    </submittedName>
</protein>
<evidence type="ECO:0000313" key="1">
    <source>
        <dbReference type="Proteomes" id="UP000093561"/>
    </source>
</evidence>
<dbReference type="WBParaSite" id="mrna-Wban_05105">
    <property type="protein sequence ID" value="mrna-Wban_05105"/>
    <property type="gene ID" value="Wban_05105"/>
</dbReference>
<reference evidence="2" key="3">
    <citation type="submission" date="2024-02" db="UniProtKB">
        <authorList>
            <consortium name="WormBaseParasite"/>
        </authorList>
    </citation>
    <scope>IDENTIFICATION</scope>
    <source>
        <strain evidence="2">pt0022</strain>
    </source>
</reference>
<reference evidence="1" key="1">
    <citation type="submission" date="2015-03" db="EMBL/GenBank/DDBJ databases">
        <title>Wuchereria bancrofti Genome Sequencing Papua New Guinea Strain.</title>
        <authorList>
            <person name="Small S.T."/>
            <person name="Serre D."/>
            <person name="Zimmerman P.A."/>
        </authorList>
    </citation>
    <scope>NUCLEOTIDE SEQUENCE [LARGE SCALE GENOMIC DNA]</scope>
    <source>
        <strain evidence="1">pt0022</strain>
    </source>
</reference>
<sequence>MASIHVTNAKSTGNLELTNNRHWEIPMNIFAHVQMQQSLLFRSYTFESLIRNFTIVSKRPILRATRNKRSRNLKRKNEVPQIPNMSSVVEMSESKVLLPCNICITPMVFCLLPELSQTQHDIANFDETPSAPANIYDGGRTIPLIDEKYKE</sequence>
<dbReference type="Proteomes" id="UP000093561">
    <property type="component" value="Unassembled WGS sequence"/>
</dbReference>
<name>A0AAF5PSG2_WUCBA</name>